<evidence type="ECO:0000256" key="3">
    <source>
        <dbReference type="ARBA" id="ARBA00023163"/>
    </source>
</evidence>
<keyword evidence="2" id="KW-0238">DNA-binding</keyword>
<dbReference type="Pfam" id="PF09339">
    <property type="entry name" value="HTH_IclR"/>
    <property type="match status" value="1"/>
</dbReference>
<dbReference type="InterPro" id="IPR014757">
    <property type="entry name" value="Tscrpt_reg_IclR_C"/>
</dbReference>
<dbReference type="SMART" id="SM00346">
    <property type="entry name" value="HTH_ICLR"/>
    <property type="match status" value="1"/>
</dbReference>
<dbReference type="PANTHER" id="PTHR30136">
    <property type="entry name" value="HELIX-TURN-HELIX TRANSCRIPTIONAL REGULATOR, ICLR FAMILY"/>
    <property type="match status" value="1"/>
</dbReference>
<dbReference type="InterPro" id="IPR036390">
    <property type="entry name" value="WH_DNA-bd_sf"/>
</dbReference>
<feature type="domain" description="IclR-ED" evidence="6">
    <location>
        <begin position="92"/>
        <end position="271"/>
    </location>
</feature>
<dbReference type="PROSITE" id="PS51077">
    <property type="entry name" value="HTH_ICLR"/>
    <property type="match status" value="1"/>
</dbReference>
<evidence type="ECO:0000256" key="4">
    <source>
        <dbReference type="SAM" id="MobiDB-lite"/>
    </source>
</evidence>
<dbReference type="RefSeq" id="WP_241062253.1">
    <property type="nucleotide sequence ID" value="NZ_JAKWJU010000002.1"/>
</dbReference>
<dbReference type="Gene3D" id="3.30.450.40">
    <property type="match status" value="1"/>
</dbReference>
<dbReference type="InterPro" id="IPR050707">
    <property type="entry name" value="HTH_MetabolicPath_Reg"/>
</dbReference>
<dbReference type="Gene3D" id="1.10.10.10">
    <property type="entry name" value="Winged helix-like DNA-binding domain superfamily/Winged helix DNA-binding domain"/>
    <property type="match status" value="1"/>
</dbReference>
<dbReference type="PROSITE" id="PS51078">
    <property type="entry name" value="ICLR_ED"/>
    <property type="match status" value="1"/>
</dbReference>
<reference evidence="7" key="2">
    <citation type="journal article" date="2023" name="Int. J. Syst. Evol. Microbiol.">
        <title>Streptomyces marispadix sp. nov., isolated from marine beach sediment of the Northern Coast of Portugal.</title>
        <authorList>
            <person name="dos Santos J.D.N."/>
            <person name="Vitorino I.R."/>
            <person name="Kallscheuer N."/>
            <person name="Srivastava A."/>
            <person name="Krautwurst S."/>
            <person name="Marz M."/>
            <person name="Jogler C."/>
            <person name="Lobo Da Cunha A."/>
            <person name="Catita J."/>
            <person name="Goncalves H."/>
            <person name="Gonzalez I."/>
            <person name="Reyes F."/>
            <person name="Lage O.M."/>
        </authorList>
    </citation>
    <scope>NUCLEOTIDE SEQUENCE</scope>
    <source>
        <strain evidence="7">M600PL45_2</strain>
    </source>
</reference>
<evidence type="ECO:0000259" key="5">
    <source>
        <dbReference type="PROSITE" id="PS51077"/>
    </source>
</evidence>
<reference evidence="7" key="1">
    <citation type="submission" date="2022-03" db="EMBL/GenBank/DDBJ databases">
        <authorList>
            <person name="Santos J.D.N."/>
            <person name="Kallscheuer N."/>
            <person name="Jogler C."/>
            <person name="Lage O.M."/>
        </authorList>
    </citation>
    <scope>NUCLEOTIDE SEQUENCE</scope>
    <source>
        <strain evidence="7">M600PL45_2</strain>
    </source>
</reference>
<organism evidence="7 8">
    <name type="scientific">Streptomyces marispadix</name>
    <dbReference type="NCBI Taxonomy" id="2922868"/>
    <lineage>
        <taxon>Bacteria</taxon>
        <taxon>Bacillati</taxon>
        <taxon>Actinomycetota</taxon>
        <taxon>Actinomycetes</taxon>
        <taxon>Kitasatosporales</taxon>
        <taxon>Streptomycetaceae</taxon>
        <taxon>Streptomyces</taxon>
    </lineage>
</organism>
<dbReference type="InterPro" id="IPR036388">
    <property type="entry name" value="WH-like_DNA-bd_sf"/>
</dbReference>
<evidence type="ECO:0000256" key="1">
    <source>
        <dbReference type="ARBA" id="ARBA00023015"/>
    </source>
</evidence>
<keyword evidence="8" id="KW-1185">Reference proteome</keyword>
<gene>
    <name evidence="7" type="ORF">MMA15_24020</name>
</gene>
<dbReference type="InterPro" id="IPR005471">
    <property type="entry name" value="Tscrpt_reg_IclR_N"/>
</dbReference>
<evidence type="ECO:0000313" key="7">
    <source>
        <dbReference type="EMBL" id="MCH6163347.1"/>
    </source>
</evidence>
<feature type="compositionally biased region" description="Basic and acidic residues" evidence="4">
    <location>
        <begin position="1"/>
        <end position="10"/>
    </location>
</feature>
<feature type="domain" description="HTH iclR-type" evidence="5">
    <location>
        <begin position="30"/>
        <end position="91"/>
    </location>
</feature>
<dbReference type="SUPFAM" id="SSF46785">
    <property type="entry name" value="Winged helix' DNA-binding domain"/>
    <property type="match status" value="1"/>
</dbReference>
<proteinExistence type="predicted"/>
<comment type="caution">
    <text evidence="7">The sequence shown here is derived from an EMBL/GenBank/DDBJ whole genome shotgun (WGS) entry which is preliminary data.</text>
</comment>
<feature type="compositionally biased region" description="Low complexity" evidence="4">
    <location>
        <begin position="11"/>
        <end position="27"/>
    </location>
</feature>
<accession>A0ABS9T489</accession>
<protein>
    <submittedName>
        <fullName evidence="7">IclR family transcriptional regulator</fullName>
    </submittedName>
</protein>
<keyword evidence="1" id="KW-0805">Transcription regulation</keyword>
<dbReference type="SUPFAM" id="SSF55781">
    <property type="entry name" value="GAF domain-like"/>
    <property type="match status" value="1"/>
</dbReference>
<evidence type="ECO:0000259" key="6">
    <source>
        <dbReference type="PROSITE" id="PS51078"/>
    </source>
</evidence>
<feature type="region of interest" description="Disordered" evidence="4">
    <location>
        <begin position="1"/>
        <end position="27"/>
    </location>
</feature>
<evidence type="ECO:0000313" key="8">
    <source>
        <dbReference type="Proteomes" id="UP001166784"/>
    </source>
</evidence>
<keyword evidence="3" id="KW-0804">Transcription</keyword>
<sequence>MPSSDRRDSATADPASSDARASTAASSGGVQSLERAFDLLERMADAGGEVGLSELSGSSGLPLPTIHRLMRTLVACGYVRQHPNRRYALGPRLIRLGESSSRLLGTWARPYLSRLVEETGETANMALLDGDEVVYVAQVPSRHSMRMFTEVGRRVLPHSTGVGKALLAGHPPEEVRAMLARTGMPAATERTITTPEGFLAALEHVRTAGYAMDDNEQELGVRCIAVPVPDSPTAAAISISGPAGRVTEAATDKFVPLMHEVAEQLSKALASNGTSGG</sequence>
<dbReference type="EMBL" id="JAKWJU010000002">
    <property type="protein sequence ID" value="MCH6163347.1"/>
    <property type="molecule type" value="Genomic_DNA"/>
</dbReference>
<dbReference type="PANTHER" id="PTHR30136:SF24">
    <property type="entry name" value="HTH-TYPE TRANSCRIPTIONAL REPRESSOR ALLR"/>
    <property type="match status" value="1"/>
</dbReference>
<dbReference type="InterPro" id="IPR029016">
    <property type="entry name" value="GAF-like_dom_sf"/>
</dbReference>
<dbReference type="Pfam" id="PF01614">
    <property type="entry name" value="IclR_C"/>
    <property type="match status" value="1"/>
</dbReference>
<name>A0ABS9T489_9ACTN</name>
<dbReference type="Proteomes" id="UP001166784">
    <property type="component" value="Unassembled WGS sequence"/>
</dbReference>
<evidence type="ECO:0000256" key="2">
    <source>
        <dbReference type="ARBA" id="ARBA00023125"/>
    </source>
</evidence>